<keyword evidence="7 8" id="KW-0460">Magnesium</keyword>
<evidence type="ECO:0000256" key="3">
    <source>
        <dbReference type="ARBA" id="ARBA00022723"/>
    </source>
</evidence>
<evidence type="ECO:0000256" key="1">
    <source>
        <dbReference type="ARBA" id="ARBA00009601"/>
    </source>
</evidence>
<dbReference type="Pfam" id="PF05770">
    <property type="entry name" value="Ins134_P3_kin"/>
    <property type="match status" value="1"/>
</dbReference>
<dbReference type="SUPFAM" id="SSF56059">
    <property type="entry name" value="Glutathione synthetase ATP-binding domain-like"/>
    <property type="match status" value="1"/>
</dbReference>
<evidence type="ECO:0000313" key="13">
    <source>
        <dbReference type="EMBL" id="CDS08535.1"/>
    </source>
</evidence>
<feature type="domain" description="Inositol 1,3,4-trisphosphate 5/6-kinase ATP-grasp" evidence="11">
    <location>
        <begin position="108"/>
        <end position="313"/>
    </location>
</feature>
<sequence length="330" mass="37570">MTATQRIGMVFSTKKLKQSRLVDISKRARSSGLDIVELDLSRPMEEQMPLDMVVHKVSDIIAKAKAGDKNAQAEYERFQTFCSIHPNIHIVDPLDRVAKLLDRKSTMNVCSPDHALFHIPSTVYAANVHELHTLDLTFPLFCKPQSACAVSGSHHMVLVPSSLELTQLQQHFPPEDPVILQQFIPHDGVLVKVYFAYPDHVYIFYRPSFKNIDQGFSKAIFFDSQKLPKSFDAESADQHHIMTDPSVRDHVKAKVDPKRIQHIAAHLQRQLQLTFFGFDVLLESTTGEYHVVDINYFPSFKEVDNFPDVFIATLKQKLDEPLAQPNHDSQ</sequence>
<dbReference type="Gene3D" id="3.30.1490.220">
    <property type="match status" value="1"/>
</dbReference>
<evidence type="ECO:0000256" key="5">
    <source>
        <dbReference type="ARBA" id="ARBA00022777"/>
    </source>
</evidence>
<feature type="binding site" evidence="10">
    <location>
        <position position="279"/>
    </location>
    <ligand>
        <name>Mg(2+)</name>
        <dbReference type="ChEBI" id="CHEBI:18420"/>
        <label>1</label>
    </ligand>
</feature>
<evidence type="ECO:0000256" key="9">
    <source>
        <dbReference type="PIRSR" id="PIRSR038186-1"/>
    </source>
</evidence>
<dbReference type="GO" id="GO:0052726">
    <property type="term" value="F:inositol-1,3,4-trisphosphate 5-kinase activity"/>
    <property type="evidence" value="ECO:0007669"/>
    <property type="project" value="InterPro"/>
</dbReference>
<dbReference type="Pfam" id="PF17927">
    <property type="entry name" value="Ins134_P3_kin_N"/>
    <property type="match status" value="1"/>
</dbReference>
<keyword evidence="5 8" id="KW-0418">Kinase</keyword>
<feature type="binding site" evidence="9">
    <location>
        <position position="56"/>
    </location>
    <ligand>
        <name>1D-myo-inositol 1,3,4-trisphosphate</name>
        <dbReference type="ChEBI" id="CHEBI:58414"/>
    </ligand>
</feature>
<feature type="binding site" evidence="9">
    <location>
        <position position="15"/>
    </location>
    <ligand>
        <name>1D-myo-inositol 1,3,4-trisphosphate</name>
        <dbReference type="ChEBI" id="CHEBI:58414"/>
    </ligand>
</feature>
<evidence type="ECO:0000256" key="7">
    <source>
        <dbReference type="ARBA" id="ARBA00022842"/>
    </source>
</evidence>
<proteinExistence type="inferred from homology"/>
<evidence type="ECO:0000259" key="12">
    <source>
        <dbReference type="Pfam" id="PF17927"/>
    </source>
</evidence>
<feature type="binding site" evidence="10">
    <location>
        <position position="293"/>
    </location>
    <ligand>
        <name>Mg(2+)</name>
        <dbReference type="ChEBI" id="CHEBI:18420"/>
        <label>2</label>
    </ligand>
</feature>
<feature type="binding site" evidence="9">
    <location>
        <begin position="181"/>
        <end position="192"/>
    </location>
    <ligand>
        <name>ATP</name>
        <dbReference type="ChEBI" id="CHEBI:30616"/>
    </ligand>
</feature>
<accession>A0A077WME0</accession>
<evidence type="ECO:0000256" key="8">
    <source>
        <dbReference type="PIRNR" id="PIRNR038186"/>
    </source>
</evidence>
<comment type="function">
    <text evidence="8">Kinase that can phosphorylate various inositol polyphosphate such as Ins(3,4,5,6)P4 or Ins(1,3,4)P3.</text>
</comment>
<organism evidence="13">
    <name type="scientific">Lichtheimia ramosa</name>
    <dbReference type="NCBI Taxonomy" id="688394"/>
    <lineage>
        <taxon>Eukaryota</taxon>
        <taxon>Fungi</taxon>
        <taxon>Fungi incertae sedis</taxon>
        <taxon>Mucoromycota</taxon>
        <taxon>Mucoromycotina</taxon>
        <taxon>Mucoromycetes</taxon>
        <taxon>Mucorales</taxon>
        <taxon>Lichtheimiaceae</taxon>
        <taxon>Lichtheimia</taxon>
    </lineage>
</organism>
<feature type="binding site" evidence="9">
    <location>
        <position position="192"/>
    </location>
    <ligand>
        <name>1D-myo-inositol 1,3,4-trisphosphate</name>
        <dbReference type="ChEBI" id="CHEBI:58414"/>
    </ligand>
</feature>
<evidence type="ECO:0000256" key="2">
    <source>
        <dbReference type="ARBA" id="ARBA00022679"/>
    </source>
</evidence>
<comment type="subunit">
    <text evidence="8">Monomer.</text>
</comment>
<dbReference type="PANTHER" id="PTHR14217:SF1">
    <property type="entry name" value="INOSITOL-TETRAKISPHOSPHATE 1-KINASE"/>
    <property type="match status" value="1"/>
</dbReference>
<feature type="binding site" evidence="9">
    <location>
        <position position="295"/>
    </location>
    <ligand>
        <name>1D-myo-inositol 1,3,4-trisphosphate</name>
        <dbReference type="ChEBI" id="CHEBI:58414"/>
    </ligand>
</feature>
<gene>
    <name evidence="13" type="ORF">LRAMOSA09896</name>
</gene>
<reference evidence="13" key="1">
    <citation type="journal article" date="2014" name="Genome Announc.">
        <title>De novo whole-genome sequence and genome annotation of Lichtheimia ramosa.</title>
        <authorList>
            <person name="Linde J."/>
            <person name="Schwartze V."/>
            <person name="Binder U."/>
            <person name="Lass-Florl C."/>
            <person name="Voigt K."/>
            <person name="Horn F."/>
        </authorList>
    </citation>
    <scope>NUCLEOTIDE SEQUENCE</scope>
    <source>
        <strain evidence="13">JMRC FSU:6197</strain>
    </source>
</reference>
<evidence type="ECO:0000256" key="4">
    <source>
        <dbReference type="ARBA" id="ARBA00022741"/>
    </source>
</evidence>
<comment type="similarity">
    <text evidence="1 8">Belongs to the ITPK1 family.</text>
</comment>
<dbReference type="GO" id="GO:0005737">
    <property type="term" value="C:cytoplasm"/>
    <property type="evidence" value="ECO:0007669"/>
    <property type="project" value="TreeGrafter"/>
</dbReference>
<dbReference type="EMBL" id="LK023325">
    <property type="protein sequence ID" value="CDS08535.1"/>
    <property type="molecule type" value="Genomic_DNA"/>
</dbReference>
<feature type="binding site" evidence="10">
    <location>
        <position position="293"/>
    </location>
    <ligand>
        <name>Mg(2+)</name>
        <dbReference type="ChEBI" id="CHEBI:18420"/>
        <label>1</label>
    </ligand>
</feature>
<dbReference type="AlphaFoldDB" id="A0A077WME0"/>
<keyword evidence="4 8" id="KW-0547">Nucleotide-binding</keyword>
<dbReference type="GO" id="GO:0032957">
    <property type="term" value="P:inositol trisphosphate metabolic process"/>
    <property type="evidence" value="ECO:0007669"/>
    <property type="project" value="InterPro"/>
</dbReference>
<evidence type="ECO:0000259" key="11">
    <source>
        <dbReference type="Pfam" id="PF05770"/>
    </source>
</evidence>
<dbReference type="GO" id="GO:0052725">
    <property type="term" value="F:inositol-1,3,4-trisphosphate 6-kinase activity"/>
    <property type="evidence" value="ECO:0007669"/>
    <property type="project" value="InterPro"/>
</dbReference>
<dbReference type="PIRSF" id="PIRSF038186">
    <property type="entry name" value="ITPK"/>
    <property type="match status" value="1"/>
</dbReference>
<dbReference type="EC" id="2.7.1.134" evidence="8"/>
<feature type="binding site" evidence="9">
    <location>
        <position position="143"/>
    </location>
    <ligand>
        <name>ATP</name>
        <dbReference type="ChEBI" id="CHEBI:30616"/>
    </ligand>
</feature>
<feature type="binding site" evidence="9">
    <location>
        <position position="208"/>
    </location>
    <ligand>
        <name>ATP</name>
        <dbReference type="ChEBI" id="CHEBI:30616"/>
    </ligand>
</feature>
<evidence type="ECO:0000256" key="10">
    <source>
        <dbReference type="PIRSR" id="PIRSR038186-2"/>
    </source>
</evidence>
<dbReference type="InterPro" id="IPR008656">
    <property type="entry name" value="Inositol_tetrakis-P_1-kinase"/>
</dbReference>
<dbReference type="GO" id="GO:0047325">
    <property type="term" value="F:inositol-3,4,5,6-tetrakisphosphate 1-kinase activity"/>
    <property type="evidence" value="ECO:0007669"/>
    <property type="project" value="UniProtKB-EC"/>
</dbReference>
<comment type="cofactor">
    <cofactor evidence="8 10">
        <name>Mg(2+)</name>
        <dbReference type="ChEBI" id="CHEBI:18420"/>
    </cofactor>
    <text evidence="8 10">Binds 2 magnesium ions per subunit.</text>
</comment>
<name>A0A077WME0_9FUNG</name>
<dbReference type="GO" id="GO:0005524">
    <property type="term" value="F:ATP binding"/>
    <property type="evidence" value="ECO:0007669"/>
    <property type="project" value="UniProtKB-KW"/>
</dbReference>
<dbReference type="InterPro" id="IPR041429">
    <property type="entry name" value="ITPK1_N"/>
</dbReference>
<feature type="domain" description="Inositol-tetrakisphosphate 1-kinase N-terminal" evidence="12">
    <location>
        <begin position="7"/>
        <end position="95"/>
    </location>
</feature>
<feature type="binding site" evidence="9">
    <location>
        <position position="299"/>
    </location>
    <ligand>
        <name>1D-myo-inositol 1,3,4-trisphosphate</name>
        <dbReference type="ChEBI" id="CHEBI:58414"/>
    </ligand>
</feature>
<dbReference type="Gene3D" id="3.40.50.11370">
    <property type="match status" value="1"/>
</dbReference>
<dbReference type="GO" id="GO:0000287">
    <property type="term" value="F:magnesium ion binding"/>
    <property type="evidence" value="ECO:0007669"/>
    <property type="project" value="InterPro"/>
</dbReference>
<dbReference type="Gene3D" id="3.30.470.20">
    <property type="entry name" value="ATP-grasp fold, B domain"/>
    <property type="match status" value="1"/>
</dbReference>
<feature type="binding site" evidence="9">
    <location>
        <position position="103"/>
    </location>
    <ligand>
        <name>ATP</name>
        <dbReference type="ChEBI" id="CHEBI:30616"/>
    </ligand>
</feature>
<feature type="binding site" evidence="9">
    <location>
        <position position="154"/>
    </location>
    <ligand>
        <name>1D-myo-inositol 1,3,4-trisphosphate</name>
        <dbReference type="ChEBI" id="CHEBI:58414"/>
    </ligand>
</feature>
<dbReference type="PANTHER" id="PTHR14217">
    <property type="entry name" value="INOSITOL-TETRAKISPHOSPHATE 1-KINASE"/>
    <property type="match status" value="1"/>
</dbReference>
<dbReference type="InterPro" id="IPR040464">
    <property type="entry name" value="InsP(3)kin_ATP-grasp"/>
</dbReference>
<keyword evidence="3 8" id="KW-0479">Metal-binding</keyword>
<feature type="binding site" evidence="10">
    <location>
        <position position="295"/>
    </location>
    <ligand>
        <name>Mg(2+)</name>
        <dbReference type="ChEBI" id="CHEBI:18420"/>
        <label>2</label>
    </ligand>
</feature>
<protein>
    <recommendedName>
        <fullName evidence="8">Inositol-tetrakisphosphate 1-kinase</fullName>
        <ecNumber evidence="8">2.7.1.134</ecNumber>
    </recommendedName>
</protein>
<dbReference type="OrthoDB" id="25308at2759"/>
<evidence type="ECO:0000256" key="6">
    <source>
        <dbReference type="ARBA" id="ARBA00022840"/>
    </source>
</evidence>
<keyword evidence="6 8" id="KW-0067">ATP-binding</keyword>
<comment type="catalytic activity">
    <reaction evidence="8">
        <text>1D-myo-inositol 3,4,5,6-tetrakisphosphate + ATP = 1D-myo-inositol 1,3,4,5,6-pentakisphosphate + ADP + H(+)</text>
        <dbReference type="Rhea" id="RHEA:12452"/>
        <dbReference type="ChEBI" id="CHEBI:15378"/>
        <dbReference type="ChEBI" id="CHEBI:30616"/>
        <dbReference type="ChEBI" id="CHEBI:57539"/>
        <dbReference type="ChEBI" id="CHEBI:57733"/>
        <dbReference type="ChEBI" id="CHEBI:456216"/>
        <dbReference type="EC" id="2.7.1.134"/>
    </reaction>
</comment>
<keyword evidence="2 8" id="KW-0808">Transferase</keyword>